<evidence type="ECO:0000256" key="2">
    <source>
        <dbReference type="ARBA" id="ARBA00009046"/>
    </source>
</evidence>
<dbReference type="SMART" id="SM00490">
    <property type="entry name" value="HELICc"/>
    <property type="match status" value="1"/>
</dbReference>
<gene>
    <name evidence="10" type="ORF">PA7_13680</name>
</gene>
<dbReference type="Proteomes" id="UP000321328">
    <property type="component" value="Unassembled WGS sequence"/>
</dbReference>
<dbReference type="SUPFAM" id="SSF109604">
    <property type="entry name" value="HD-domain/PDEase-like"/>
    <property type="match status" value="1"/>
</dbReference>
<dbReference type="GO" id="GO:0004386">
    <property type="term" value="F:helicase activity"/>
    <property type="evidence" value="ECO:0007669"/>
    <property type="project" value="UniProtKB-KW"/>
</dbReference>
<dbReference type="GO" id="GO:0051607">
    <property type="term" value="P:defense response to virus"/>
    <property type="evidence" value="ECO:0007669"/>
    <property type="project" value="UniProtKB-KW"/>
</dbReference>
<dbReference type="STRING" id="1123024.GCA_000423625_03417"/>
<evidence type="ECO:0000259" key="9">
    <source>
        <dbReference type="PROSITE" id="PS51643"/>
    </source>
</evidence>
<keyword evidence="3" id="KW-0479">Metal-binding</keyword>
<dbReference type="InterPro" id="IPR038257">
    <property type="entry name" value="CRISPR-assoc_Cas3_HD_sf"/>
</dbReference>
<sequence>MSDATGVPALGAADFAEFYRAVHAVDPFPWQESLVAEVLGGGRWPDLIDVPTGLGKTSTLDVAVFVAAATSHVPGGHRLGRRRCFFVVDRRIVVDEAYEHALSLSRAVQDAERSEDPGIVSRVAAGLRSYAPDARAGALLPVTRMRGGATWAAAWLDRPDRPGLVLGTVDQIGSRLLFRGYGVSDRRRPIDAALVGTDSLVLVDEAHLSTALLATVSAAQERDRLGVPLPSLSLVRLSATGAPARHTFALDVDAHRTNPQAWERLTAGKRLTTREVSSAKDCVKALAETTLERVGTLTAKASMEGAAPVAAVVCNTVDRARAVHTLLRKLLTGRGAVVEADCELLIGRSRPIDRPNVQEQVLSRFGTSRDPSRRAAILVATQTVEVGVNLDVDVLVSESASWDALVQRLGRLNRLGRFTERFPGQDEAAAVVIHDGQDRGPVYGEARDTTWRALHAMVSEHGGIDVSPLACRHLATTTFAALEFTRQPGGVPVLLHPTLDAWTQTAPVPLDDPPIEPFLHGFDSGVAAVRIVWRDGLLSTDPLDDPWEDDIELAAAHIDGLLTQWPPRTTETVEVPFVAVRQWMSGQAAEPISDLEAAPDVGGHARQLEDPFRVLAQRPASTGRGADDAPDTPMVWRWIDAEELRPGDLIIVPSERGGLDGYGWSPAERSPVRDVSEAATFVASRSRREATLRLDPGLPARLGMEHAAGETASALVSDLLAADEDAWPGSEEIDGFGRALAELLPDEPPPGCGWTADTWNALRRWAESGQLRILDLRDPADSWVAGHDGPRTWARLLAGPVPADAACRVDSGSAVDRDDEEVGASSVGTRPVTLAAHHTAVRQRAEEIAVALGLPPELRAVVADAAGWHDLGKADERFQIMLHGGDGCEATLALEPLAKSGMDPTDRLAWRRASRLSGLPAGARHEAWSAALVEEWLRGAGSAYLGDTDLLIHLVASHHGYARPLARLVMDREPRPVQALVDGEKVSVPSERTVSLEHPARFARLNQRYGRWGLALLETVVRCADTTVSEEGS</sequence>
<keyword evidence="8" id="KW-0051">Antiviral defense</keyword>
<accession>A0A511CYB2</accession>
<keyword evidence="4" id="KW-0547">Nucleotide-binding</keyword>
<reference evidence="10 11" key="1">
    <citation type="submission" date="2019-07" db="EMBL/GenBank/DDBJ databases">
        <title>Whole genome shotgun sequence of Pseudonocardia asaccharolytica NBRC 16224.</title>
        <authorList>
            <person name="Hosoyama A."/>
            <person name="Uohara A."/>
            <person name="Ohji S."/>
            <person name="Ichikawa N."/>
        </authorList>
    </citation>
    <scope>NUCLEOTIDE SEQUENCE [LARGE SCALE GENOMIC DNA]</scope>
    <source>
        <strain evidence="10 11">NBRC 16224</strain>
    </source>
</reference>
<dbReference type="Gene3D" id="1.10.3210.30">
    <property type="match status" value="1"/>
</dbReference>
<keyword evidence="7" id="KW-0067">ATP-binding</keyword>
<evidence type="ECO:0000256" key="4">
    <source>
        <dbReference type="ARBA" id="ARBA00022741"/>
    </source>
</evidence>
<dbReference type="OrthoDB" id="9810236at2"/>
<evidence type="ECO:0000256" key="3">
    <source>
        <dbReference type="ARBA" id="ARBA00022723"/>
    </source>
</evidence>
<dbReference type="AlphaFoldDB" id="A0A511CYB2"/>
<keyword evidence="5" id="KW-0378">Hydrolase</keyword>
<dbReference type="InterPro" id="IPR001650">
    <property type="entry name" value="Helicase_C-like"/>
</dbReference>
<evidence type="ECO:0000256" key="7">
    <source>
        <dbReference type="ARBA" id="ARBA00022840"/>
    </source>
</evidence>
<evidence type="ECO:0000313" key="10">
    <source>
        <dbReference type="EMBL" id="GEL17531.1"/>
    </source>
</evidence>
<dbReference type="Gene3D" id="3.40.50.300">
    <property type="entry name" value="P-loop containing nucleotide triphosphate hydrolases"/>
    <property type="match status" value="2"/>
</dbReference>
<proteinExistence type="inferred from homology"/>
<dbReference type="GO" id="GO:0046872">
    <property type="term" value="F:metal ion binding"/>
    <property type="evidence" value="ECO:0007669"/>
    <property type="project" value="UniProtKB-KW"/>
</dbReference>
<dbReference type="InterPro" id="IPR013444">
    <property type="entry name" value="Helicase_Cas3_CRISPR-ass_Anaes"/>
</dbReference>
<comment type="similarity">
    <text evidence="1">In the N-terminal section; belongs to the CRISPR-associated nuclease Cas3-HD family.</text>
</comment>
<dbReference type="NCBIfam" id="TIGR01596">
    <property type="entry name" value="cas3_HD"/>
    <property type="match status" value="1"/>
</dbReference>
<protein>
    <recommendedName>
        <fullName evidence="9">HD Cas3-type domain-containing protein</fullName>
    </recommendedName>
</protein>
<dbReference type="GO" id="GO:0016787">
    <property type="term" value="F:hydrolase activity"/>
    <property type="evidence" value="ECO:0007669"/>
    <property type="project" value="UniProtKB-KW"/>
</dbReference>
<dbReference type="EMBL" id="BJVI01000010">
    <property type="protein sequence ID" value="GEL17531.1"/>
    <property type="molecule type" value="Genomic_DNA"/>
</dbReference>
<dbReference type="InterPro" id="IPR054712">
    <property type="entry name" value="Cas3-like_dom"/>
</dbReference>
<organism evidence="10 11">
    <name type="scientific">Pseudonocardia asaccharolytica DSM 44247 = NBRC 16224</name>
    <dbReference type="NCBI Taxonomy" id="1123024"/>
    <lineage>
        <taxon>Bacteria</taxon>
        <taxon>Bacillati</taxon>
        <taxon>Actinomycetota</taxon>
        <taxon>Actinomycetes</taxon>
        <taxon>Pseudonocardiales</taxon>
        <taxon>Pseudonocardiaceae</taxon>
        <taxon>Pseudonocardia</taxon>
    </lineage>
</organism>
<evidence type="ECO:0000256" key="6">
    <source>
        <dbReference type="ARBA" id="ARBA00022806"/>
    </source>
</evidence>
<dbReference type="Pfam" id="PF22590">
    <property type="entry name" value="Cas3-like_C_2"/>
    <property type="match status" value="1"/>
</dbReference>
<keyword evidence="6" id="KW-0347">Helicase</keyword>
<dbReference type="Pfam" id="PF18019">
    <property type="entry name" value="Cas3_HD"/>
    <property type="match status" value="1"/>
</dbReference>
<comment type="similarity">
    <text evidence="2">In the central section; belongs to the CRISPR-associated helicase Cas3 family.</text>
</comment>
<keyword evidence="11" id="KW-1185">Reference proteome</keyword>
<dbReference type="NCBIfam" id="TIGR02621">
    <property type="entry name" value="cas3_GSU0051"/>
    <property type="match status" value="1"/>
</dbReference>
<evidence type="ECO:0000256" key="5">
    <source>
        <dbReference type="ARBA" id="ARBA00022801"/>
    </source>
</evidence>
<evidence type="ECO:0000256" key="1">
    <source>
        <dbReference type="ARBA" id="ARBA00006847"/>
    </source>
</evidence>
<name>A0A511CYB2_9PSEU</name>
<dbReference type="PROSITE" id="PS51643">
    <property type="entry name" value="HD_CAS3"/>
    <property type="match status" value="1"/>
</dbReference>
<feature type="domain" description="HD Cas3-type" evidence="9">
    <location>
        <begin position="827"/>
        <end position="1029"/>
    </location>
</feature>
<comment type="caution">
    <text evidence="10">The sequence shown here is derived from an EMBL/GenBank/DDBJ whole genome shotgun (WGS) entry which is preliminary data.</text>
</comment>
<evidence type="ECO:0000313" key="11">
    <source>
        <dbReference type="Proteomes" id="UP000321328"/>
    </source>
</evidence>
<dbReference type="SUPFAM" id="SSF52540">
    <property type="entry name" value="P-loop containing nucleoside triphosphate hydrolases"/>
    <property type="match status" value="1"/>
</dbReference>
<evidence type="ECO:0000256" key="8">
    <source>
        <dbReference type="ARBA" id="ARBA00023118"/>
    </source>
</evidence>
<dbReference type="RefSeq" id="WP_147200972.1">
    <property type="nucleotide sequence ID" value="NZ_BJVI01000010.1"/>
</dbReference>
<dbReference type="GO" id="GO:0005524">
    <property type="term" value="F:ATP binding"/>
    <property type="evidence" value="ECO:0007669"/>
    <property type="project" value="UniProtKB-KW"/>
</dbReference>
<dbReference type="InterPro" id="IPR027417">
    <property type="entry name" value="P-loop_NTPase"/>
</dbReference>
<dbReference type="InterPro" id="IPR006483">
    <property type="entry name" value="CRISPR-assoc_Cas3_HD"/>
</dbReference>